<reference evidence="1 2" key="1">
    <citation type="submission" date="2017-03" db="EMBL/GenBank/DDBJ databases">
        <title>Widespread Adenine N6-methylation of Active Genes in Fungi.</title>
        <authorList>
            <consortium name="DOE Joint Genome Institute"/>
            <person name="Mondo S.J."/>
            <person name="Dannebaum R.O."/>
            <person name="Kuo R.C."/>
            <person name="Louie K.B."/>
            <person name="Bewick A.J."/>
            <person name="Labutti K."/>
            <person name="Haridas S."/>
            <person name="Kuo A."/>
            <person name="Salamov A."/>
            <person name="Ahrendt S.R."/>
            <person name="Lau R."/>
            <person name="Bowen B.P."/>
            <person name="Lipzen A."/>
            <person name="Sullivan W."/>
            <person name="Andreopoulos W.B."/>
            <person name="Clum A."/>
            <person name="Lindquist E."/>
            <person name="Daum C."/>
            <person name="Northen T.R."/>
            <person name="Ramamoorthy G."/>
            <person name="Schmitz R.J."/>
            <person name="Gryganskyi A."/>
            <person name="Culley D."/>
            <person name="Magnuson J."/>
            <person name="James T.Y."/>
            <person name="O'Malley M.A."/>
            <person name="Stajich J.E."/>
            <person name="Spatafora J.W."/>
            <person name="Visel A."/>
            <person name="Grigoriev I.V."/>
        </authorList>
    </citation>
    <scope>NUCLEOTIDE SEQUENCE [LARGE SCALE GENOMIC DNA]</scope>
    <source>
        <strain evidence="1 2">NRRL Y-17943</strain>
    </source>
</reference>
<dbReference type="Proteomes" id="UP000193218">
    <property type="component" value="Unassembled WGS sequence"/>
</dbReference>
<comment type="caution">
    <text evidence="1">The sequence shown here is derived from an EMBL/GenBank/DDBJ whole genome shotgun (WGS) entry which is preliminary data.</text>
</comment>
<evidence type="ECO:0000313" key="2">
    <source>
        <dbReference type="Proteomes" id="UP000193218"/>
    </source>
</evidence>
<dbReference type="InParanoid" id="A0A1Y1UCW8"/>
<protein>
    <submittedName>
        <fullName evidence="1">Uncharacterized protein</fullName>
    </submittedName>
</protein>
<accession>A0A1Y1UCW8</accession>
<evidence type="ECO:0000313" key="1">
    <source>
        <dbReference type="EMBL" id="ORX35863.1"/>
    </source>
</evidence>
<dbReference type="EMBL" id="NBSH01000009">
    <property type="protein sequence ID" value="ORX35863.1"/>
    <property type="molecule type" value="Genomic_DNA"/>
</dbReference>
<proteinExistence type="predicted"/>
<organism evidence="1 2">
    <name type="scientific">Kockovaella imperatae</name>
    <dbReference type="NCBI Taxonomy" id="4999"/>
    <lineage>
        <taxon>Eukaryota</taxon>
        <taxon>Fungi</taxon>
        <taxon>Dikarya</taxon>
        <taxon>Basidiomycota</taxon>
        <taxon>Agaricomycotina</taxon>
        <taxon>Tremellomycetes</taxon>
        <taxon>Tremellales</taxon>
        <taxon>Cuniculitremaceae</taxon>
        <taxon>Kockovaella</taxon>
    </lineage>
</organism>
<gene>
    <name evidence="1" type="ORF">BD324DRAFT_651779</name>
</gene>
<dbReference type="RefSeq" id="XP_021869992.1">
    <property type="nucleotide sequence ID" value="XM_022018392.1"/>
</dbReference>
<name>A0A1Y1UCW8_9TREE</name>
<dbReference type="GeneID" id="33560201"/>
<dbReference type="AlphaFoldDB" id="A0A1Y1UCW8"/>
<keyword evidence="2" id="KW-1185">Reference proteome</keyword>
<sequence>MSASTQEVLWLQSLWDDPTLDGQPLTDWHTIRTKHLGGDDPSLSMLLAAYRVNIVKFEQSITSILREPRPDTATLTANADETLRRSASLLQGLKSLQLTRDPGTIQIEAFHQLEQGARYLKWMLETKEASDAKNHKVDKYSRREDRRLIQGLVKAASEHATCLITNAGLTETEEWTEWSNKAKAWRRQASDVDE</sequence>